<dbReference type="RefSeq" id="WP_082723981.1">
    <property type="nucleotide sequence ID" value="NZ_FNSN01000003.1"/>
</dbReference>
<dbReference type="EMBL" id="FNSN01000003">
    <property type="protein sequence ID" value="SEB99234.1"/>
    <property type="molecule type" value="Genomic_DNA"/>
</dbReference>
<name>A0A1H4NVQ1_9MICC</name>
<feature type="transmembrane region" description="Helical" evidence="1">
    <location>
        <begin position="23"/>
        <end position="41"/>
    </location>
</feature>
<feature type="transmembrane region" description="Helical" evidence="1">
    <location>
        <begin position="104"/>
        <end position="124"/>
    </location>
</feature>
<dbReference type="InterPro" id="IPR010699">
    <property type="entry name" value="DUF1275"/>
</dbReference>
<keyword evidence="3" id="KW-1185">Reference proteome</keyword>
<dbReference type="STRING" id="156980.SAMN04489745_1789"/>
<keyword evidence="1" id="KW-0812">Transmembrane</keyword>
<dbReference type="PANTHER" id="PTHR37314:SF4">
    <property type="entry name" value="UPF0700 TRANSMEMBRANE PROTEIN YOAK"/>
    <property type="match status" value="1"/>
</dbReference>
<gene>
    <name evidence="2" type="ORF">SAMN04489745_1789</name>
</gene>
<organism evidence="2 3">
    <name type="scientific">Arthrobacter woluwensis</name>
    <dbReference type="NCBI Taxonomy" id="156980"/>
    <lineage>
        <taxon>Bacteria</taxon>
        <taxon>Bacillati</taxon>
        <taxon>Actinomycetota</taxon>
        <taxon>Actinomycetes</taxon>
        <taxon>Micrococcales</taxon>
        <taxon>Micrococcaceae</taxon>
        <taxon>Arthrobacter</taxon>
    </lineage>
</organism>
<dbReference type="AlphaFoldDB" id="A0A1H4NVQ1"/>
<evidence type="ECO:0000313" key="2">
    <source>
        <dbReference type="EMBL" id="SEB99234.1"/>
    </source>
</evidence>
<keyword evidence="1" id="KW-0472">Membrane</keyword>
<feature type="transmembrane region" description="Helical" evidence="1">
    <location>
        <begin position="218"/>
        <end position="236"/>
    </location>
</feature>
<feature type="transmembrane region" description="Helical" evidence="1">
    <location>
        <begin position="195"/>
        <end position="212"/>
    </location>
</feature>
<dbReference type="PANTHER" id="PTHR37314">
    <property type="entry name" value="SLR0142 PROTEIN"/>
    <property type="match status" value="1"/>
</dbReference>
<evidence type="ECO:0000313" key="3">
    <source>
        <dbReference type="Proteomes" id="UP000182652"/>
    </source>
</evidence>
<proteinExistence type="predicted"/>
<protein>
    <submittedName>
        <fullName evidence="2">Uncharacterized membrane protein YoaK, UPF0700 family</fullName>
    </submittedName>
</protein>
<feature type="transmembrane region" description="Helical" evidence="1">
    <location>
        <begin position="136"/>
        <end position="152"/>
    </location>
</feature>
<keyword evidence="1" id="KW-1133">Transmembrane helix</keyword>
<dbReference type="Proteomes" id="UP000182652">
    <property type="component" value="Unassembled WGS sequence"/>
</dbReference>
<dbReference type="Pfam" id="PF06912">
    <property type="entry name" value="DUF1275"/>
    <property type="match status" value="1"/>
</dbReference>
<feature type="transmembrane region" description="Helical" evidence="1">
    <location>
        <begin position="70"/>
        <end position="92"/>
    </location>
</feature>
<evidence type="ECO:0000256" key="1">
    <source>
        <dbReference type="SAM" id="Phobius"/>
    </source>
</evidence>
<reference evidence="2 3" key="1">
    <citation type="submission" date="2016-10" db="EMBL/GenBank/DDBJ databases">
        <authorList>
            <person name="de Groot N.N."/>
        </authorList>
    </citation>
    <scope>NUCLEOTIDE SEQUENCE [LARGE SCALE GENOMIC DNA]</scope>
    <source>
        <strain evidence="2 3">DSM 10495</strain>
    </source>
</reference>
<sequence>MSTLWRDAWHTVRPRPDDPHGPLAPMLVLLTIVTGLVDAFSYLELGRVFVANMTGNVVFLSFALGGAPGFLWWASLLAVVTFLLGALLGGRIGAASGGHRGRHLFAGAATQTALLAVAVILTWVAPVASPRDSYDGALLAVLIIILGVAMGLQNATARGLGVPDLTTTVLTMTLTGMGADSRIAGGRDSRIGRRLLSVLAMFAGGLAGVLLIESGQGRWVLVFATLLLGGITLWVARSRRATTGWVQKPA</sequence>
<accession>A0A1H4NVQ1</accession>